<evidence type="ECO:0000256" key="1">
    <source>
        <dbReference type="ARBA" id="ARBA00008535"/>
    </source>
</evidence>
<protein>
    <submittedName>
        <fullName evidence="5">GTPase IMAP family member 7-like</fullName>
    </submittedName>
</protein>
<dbReference type="GeneID" id="107101904"/>
<dbReference type="InterPro" id="IPR045058">
    <property type="entry name" value="GIMA/IAN/Toc"/>
</dbReference>
<keyword evidence="6" id="KW-1185">Reference proteome</keyword>
<dbReference type="OMA" id="ANHGRWY"/>
<dbReference type="RefSeq" id="XP_015256476.1">
    <property type="nucleotide sequence ID" value="XM_015400990.1"/>
</dbReference>
<dbReference type="AlphaFoldDB" id="A0A3Q2CRJ8"/>
<evidence type="ECO:0000313" key="6">
    <source>
        <dbReference type="Proteomes" id="UP000265020"/>
    </source>
</evidence>
<evidence type="ECO:0000256" key="2">
    <source>
        <dbReference type="ARBA" id="ARBA00022741"/>
    </source>
</evidence>
<dbReference type="FunFam" id="3.40.50.300:FF:000366">
    <property type="entry name" value="GTPase, IMAP family member 2"/>
    <property type="match status" value="1"/>
</dbReference>
<dbReference type="Gene3D" id="3.40.50.300">
    <property type="entry name" value="P-loop containing nucleotide triphosphate hydrolases"/>
    <property type="match status" value="1"/>
</dbReference>
<dbReference type="SUPFAM" id="SSF52540">
    <property type="entry name" value="P-loop containing nucleoside triphosphate hydrolases"/>
    <property type="match status" value="1"/>
</dbReference>
<evidence type="ECO:0000313" key="5">
    <source>
        <dbReference type="Ensembl" id="ENSCVAP00000008167.1"/>
    </source>
</evidence>
<dbReference type="GO" id="GO:0005525">
    <property type="term" value="F:GTP binding"/>
    <property type="evidence" value="ECO:0007669"/>
    <property type="project" value="UniProtKB-KW"/>
</dbReference>
<dbReference type="KEGG" id="cvg:107101904"/>
<sequence>MDVVSDSKRIVLLGKTGSGKSSLANTIFGEEIFKISHSPTSETSLSCGETRSVDGRNLTLIDAHSVFDTCGSEVLLKEEIVRCITECAPGPHGFLIVLKVEKFTQQEKDIIKEICEQFSKDALKFAAVVFTFGDQLPDGWRIEDFVQRNEELSTLVKNCGGRCHVVDNKYWKRNTGDNYRNNQIQVAEILRTIDKISEANGGMYYTNEMLQAVKKHIEIEEEKIRQSTNQSPKATRDRAKSTVLNELMIRLVATATGAVLGAFLGMAKHIKALAGTLGLSDVPLPSSDAHGMQSVPKAALSGVLQGGLMGYSAAAEAKTVGDAFQKATKAVLDKSAISSLGVKNVKQE</sequence>
<evidence type="ECO:0000259" key="4">
    <source>
        <dbReference type="PROSITE" id="PS51720"/>
    </source>
</evidence>
<comment type="similarity">
    <text evidence="1">Belongs to the TRAFAC class TrmE-Era-EngA-EngB-Septin-like GTPase superfamily. AIG1/Toc34/Toc159-like paraseptin GTPase family. IAN subfamily.</text>
</comment>
<dbReference type="GeneTree" id="ENSGT01150000286992"/>
<proteinExistence type="inferred from homology"/>
<dbReference type="PANTHER" id="PTHR10903:SF62">
    <property type="entry name" value="GTPASE IMAP FAMILY MEMBER 4-LIKE-RELATED"/>
    <property type="match status" value="1"/>
</dbReference>
<keyword evidence="2" id="KW-0547">Nucleotide-binding</keyword>
<evidence type="ECO:0000256" key="3">
    <source>
        <dbReference type="ARBA" id="ARBA00023134"/>
    </source>
</evidence>
<keyword evidence="3" id="KW-0342">GTP-binding</keyword>
<dbReference type="PANTHER" id="PTHR10903">
    <property type="entry name" value="GTPASE, IMAP FAMILY MEMBER-RELATED"/>
    <property type="match status" value="1"/>
</dbReference>
<reference evidence="5" key="1">
    <citation type="submission" date="2025-08" db="UniProtKB">
        <authorList>
            <consortium name="Ensembl"/>
        </authorList>
    </citation>
    <scope>IDENTIFICATION</scope>
</reference>
<dbReference type="InterPro" id="IPR006703">
    <property type="entry name" value="G_AIG1"/>
</dbReference>
<dbReference type="OrthoDB" id="425923at2759"/>
<dbReference type="PROSITE" id="PS51720">
    <property type="entry name" value="G_AIG1"/>
    <property type="match status" value="1"/>
</dbReference>
<accession>A0A3Q2CRJ8</accession>
<reference evidence="5" key="2">
    <citation type="submission" date="2025-09" db="UniProtKB">
        <authorList>
            <consortium name="Ensembl"/>
        </authorList>
    </citation>
    <scope>IDENTIFICATION</scope>
</reference>
<feature type="domain" description="AIG1-type G" evidence="4">
    <location>
        <begin position="5"/>
        <end position="214"/>
    </location>
</feature>
<dbReference type="Pfam" id="PF04548">
    <property type="entry name" value="AIG1"/>
    <property type="match status" value="1"/>
</dbReference>
<dbReference type="Proteomes" id="UP000265020">
    <property type="component" value="Unassembled WGS sequence"/>
</dbReference>
<organism evidence="5 6">
    <name type="scientific">Cyprinodon variegatus</name>
    <name type="common">Sheepshead minnow</name>
    <dbReference type="NCBI Taxonomy" id="28743"/>
    <lineage>
        <taxon>Eukaryota</taxon>
        <taxon>Metazoa</taxon>
        <taxon>Chordata</taxon>
        <taxon>Craniata</taxon>
        <taxon>Vertebrata</taxon>
        <taxon>Euteleostomi</taxon>
        <taxon>Actinopterygii</taxon>
        <taxon>Neopterygii</taxon>
        <taxon>Teleostei</taxon>
        <taxon>Neoteleostei</taxon>
        <taxon>Acanthomorphata</taxon>
        <taxon>Ovalentaria</taxon>
        <taxon>Atherinomorphae</taxon>
        <taxon>Cyprinodontiformes</taxon>
        <taxon>Cyprinodontidae</taxon>
        <taxon>Cyprinodon</taxon>
    </lineage>
</organism>
<name>A0A3Q2CRJ8_CYPVA</name>
<dbReference type="Ensembl" id="ENSCVAT00000002073.1">
    <property type="protein sequence ID" value="ENSCVAP00000008167.1"/>
    <property type="gene ID" value="ENSCVAG00000009934.1"/>
</dbReference>
<dbReference type="InterPro" id="IPR027417">
    <property type="entry name" value="P-loop_NTPase"/>
</dbReference>